<name>A0ABY7QBM0_9ACTN</name>
<reference evidence="3" key="1">
    <citation type="submission" date="2022-12" db="EMBL/GenBank/DDBJ databases">
        <authorList>
            <person name="Mo P."/>
        </authorList>
    </citation>
    <scope>NUCLEOTIDE SEQUENCE [LARGE SCALE GENOMIC DNA]</scope>
    <source>
        <strain evidence="3">HUAS 3-15</strain>
    </source>
</reference>
<sequence>MTTRTRALAADVALALLTALALAAPAAPAHAAAPDRPAATCGQIVAQTRQDLANAGAPTNDTDWQDVRDDAQDFVDSHPYGGAGTNKLRQDINRLNATCAP</sequence>
<gene>
    <name evidence="2" type="ORF">O1G21_31945</name>
</gene>
<dbReference type="Proteomes" id="UP001212821">
    <property type="component" value="Chromosome"/>
</dbReference>
<dbReference type="RefSeq" id="WP_270148541.1">
    <property type="nucleotide sequence ID" value="NZ_CP115450.1"/>
</dbReference>
<organism evidence="2 3">
    <name type="scientific">Kitasatospora cathayae</name>
    <dbReference type="NCBI Taxonomy" id="3004092"/>
    <lineage>
        <taxon>Bacteria</taxon>
        <taxon>Bacillati</taxon>
        <taxon>Actinomycetota</taxon>
        <taxon>Actinomycetes</taxon>
        <taxon>Kitasatosporales</taxon>
        <taxon>Streptomycetaceae</taxon>
        <taxon>Kitasatospora</taxon>
    </lineage>
</organism>
<feature type="signal peptide" evidence="1">
    <location>
        <begin position="1"/>
        <end position="31"/>
    </location>
</feature>
<evidence type="ECO:0000256" key="1">
    <source>
        <dbReference type="SAM" id="SignalP"/>
    </source>
</evidence>
<protein>
    <submittedName>
        <fullName evidence="2">Uncharacterized protein</fullName>
    </submittedName>
</protein>
<accession>A0ABY7QBM0</accession>
<keyword evidence="3" id="KW-1185">Reference proteome</keyword>
<evidence type="ECO:0000313" key="3">
    <source>
        <dbReference type="Proteomes" id="UP001212821"/>
    </source>
</evidence>
<dbReference type="EMBL" id="CP115450">
    <property type="protein sequence ID" value="WBP90007.1"/>
    <property type="molecule type" value="Genomic_DNA"/>
</dbReference>
<evidence type="ECO:0000313" key="2">
    <source>
        <dbReference type="EMBL" id="WBP90007.1"/>
    </source>
</evidence>
<proteinExistence type="predicted"/>
<keyword evidence="1" id="KW-0732">Signal</keyword>
<dbReference type="InterPro" id="IPR006311">
    <property type="entry name" value="TAT_signal"/>
</dbReference>
<dbReference type="PROSITE" id="PS51318">
    <property type="entry name" value="TAT"/>
    <property type="match status" value="1"/>
</dbReference>
<feature type="chain" id="PRO_5046841041" evidence="1">
    <location>
        <begin position="32"/>
        <end position="101"/>
    </location>
</feature>